<keyword evidence="8" id="KW-0464">Manganese</keyword>
<evidence type="ECO:0000259" key="10">
    <source>
        <dbReference type="PROSITE" id="PS51746"/>
    </source>
</evidence>
<comment type="catalytic activity">
    <reaction evidence="9">
        <text>O-phospho-L-threonyl-[protein] + H2O = L-threonyl-[protein] + phosphate</text>
        <dbReference type="Rhea" id="RHEA:47004"/>
        <dbReference type="Rhea" id="RHEA-COMP:11060"/>
        <dbReference type="Rhea" id="RHEA-COMP:11605"/>
        <dbReference type="ChEBI" id="CHEBI:15377"/>
        <dbReference type="ChEBI" id="CHEBI:30013"/>
        <dbReference type="ChEBI" id="CHEBI:43474"/>
        <dbReference type="ChEBI" id="CHEBI:61977"/>
        <dbReference type="EC" id="3.1.3.16"/>
    </reaction>
</comment>
<keyword evidence="12" id="KW-1185">Reference proteome</keyword>
<dbReference type="PROSITE" id="PS51746">
    <property type="entry name" value="PPM_2"/>
    <property type="match status" value="1"/>
</dbReference>
<dbReference type="AlphaFoldDB" id="A0A7J7SD20"/>
<evidence type="ECO:0000256" key="7">
    <source>
        <dbReference type="ARBA" id="ARBA00022912"/>
    </source>
</evidence>
<protein>
    <recommendedName>
        <fullName evidence="3">protein-serine/threonine phosphatase</fullName>
        <ecNumber evidence="3">3.1.3.16</ecNumber>
    </recommendedName>
</protein>
<evidence type="ECO:0000256" key="8">
    <source>
        <dbReference type="ARBA" id="ARBA00023211"/>
    </source>
</evidence>
<dbReference type="Gene3D" id="3.60.40.10">
    <property type="entry name" value="PPM-type phosphatase domain"/>
    <property type="match status" value="1"/>
</dbReference>
<evidence type="ECO:0000256" key="1">
    <source>
        <dbReference type="ARBA" id="ARBA00001936"/>
    </source>
</evidence>
<dbReference type="GO" id="GO:0030145">
    <property type="term" value="F:manganese ion binding"/>
    <property type="evidence" value="ECO:0007669"/>
    <property type="project" value="InterPro"/>
</dbReference>
<keyword evidence="5" id="KW-0378">Hydrolase</keyword>
<evidence type="ECO:0000256" key="2">
    <source>
        <dbReference type="ARBA" id="ARBA00006702"/>
    </source>
</evidence>
<dbReference type="EMBL" id="JABWUV010000019">
    <property type="protein sequence ID" value="KAF6286253.1"/>
    <property type="molecule type" value="Genomic_DNA"/>
</dbReference>
<dbReference type="Proteomes" id="UP000527355">
    <property type="component" value="Unassembled WGS sequence"/>
</dbReference>
<evidence type="ECO:0000313" key="12">
    <source>
        <dbReference type="Proteomes" id="UP000527355"/>
    </source>
</evidence>
<reference evidence="11 12" key="1">
    <citation type="journal article" date="2020" name="Nature">
        <title>Six reference-quality genomes reveal evolution of bat adaptations.</title>
        <authorList>
            <person name="Jebb D."/>
            <person name="Huang Z."/>
            <person name="Pippel M."/>
            <person name="Hughes G.M."/>
            <person name="Lavrichenko K."/>
            <person name="Devanna P."/>
            <person name="Winkler S."/>
            <person name="Jermiin L.S."/>
            <person name="Skirmuntt E.C."/>
            <person name="Katzourakis A."/>
            <person name="Burkitt-Gray L."/>
            <person name="Ray D.A."/>
            <person name="Sullivan K.A.M."/>
            <person name="Roscito J.G."/>
            <person name="Kirilenko B.M."/>
            <person name="Davalos L.M."/>
            <person name="Corthals A.P."/>
            <person name="Power M.L."/>
            <person name="Jones G."/>
            <person name="Ransome R.D."/>
            <person name="Dechmann D.K.N."/>
            <person name="Locatelli A.G."/>
            <person name="Puechmaille S.J."/>
            <person name="Fedrigo O."/>
            <person name="Jarvis E.D."/>
            <person name="Hiller M."/>
            <person name="Vernes S.C."/>
            <person name="Myers E.W."/>
            <person name="Teeling E.C."/>
        </authorList>
    </citation>
    <scope>NUCLEOTIDE SEQUENCE [LARGE SCALE GENOMIC DNA]</scope>
    <source>
        <strain evidence="11">MMyoMyo1</strain>
        <tissue evidence="11">Flight muscle</tissue>
    </source>
</reference>
<dbReference type="SUPFAM" id="SSF81601">
    <property type="entry name" value="Protein serine/threonine phosphatase 2C, C-terminal domain"/>
    <property type="match status" value="1"/>
</dbReference>
<comment type="caution">
    <text evidence="11">The sequence shown here is derived from an EMBL/GenBank/DDBJ whole genome shotgun (WGS) entry which is preliminary data.</text>
</comment>
<evidence type="ECO:0000256" key="3">
    <source>
        <dbReference type="ARBA" id="ARBA00013081"/>
    </source>
</evidence>
<dbReference type="InterPro" id="IPR012911">
    <property type="entry name" value="PP2C_C"/>
</dbReference>
<keyword evidence="7" id="KW-0904">Protein phosphatase</keyword>
<dbReference type="EC" id="3.1.3.16" evidence="3"/>
<evidence type="ECO:0000313" key="11">
    <source>
        <dbReference type="EMBL" id="KAF6286253.1"/>
    </source>
</evidence>
<evidence type="ECO:0000256" key="5">
    <source>
        <dbReference type="ARBA" id="ARBA00022801"/>
    </source>
</evidence>
<dbReference type="InterPro" id="IPR036457">
    <property type="entry name" value="PPM-type-like_dom_sf"/>
</dbReference>
<dbReference type="Pfam" id="PF07830">
    <property type="entry name" value="PP2C_C"/>
    <property type="match status" value="1"/>
</dbReference>
<feature type="domain" description="PPM-type phosphatase" evidence="10">
    <location>
        <begin position="1"/>
        <end position="224"/>
    </location>
</feature>
<evidence type="ECO:0000256" key="6">
    <source>
        <dbReference type="ARBA" id="ARBA00022842"/>
    </source>
</evidence>
<comment type="similarity">
    <text evidence="2">Belongs to the PP2C family.</text>
</comment>
<dbReference type="Gene3D" id="1.10.10.430">
    <property type="entry name" value="Phosphatase 2C, C-terminal domain suprefamily"/>
    <property type="match status" value="1"/>
</dbReference>
<name>A0A7J7SD20_MYOMY</name>
<sequence length="224" mass="23843">MLLAWDPAPGEPEGVCGALRLAFWSADARLSSLWPRGEPRGSTAVVLLVSRRFLYLAHCGDSRAVLSRAGAVAFSTEGHRPLWLRERERIRALLCAQLLDTCLCKGSPDNRTCILVCFPGGPPGLARRKELELDAALGRRVAALCSSAQEPPSLNKVFRTLASEDIPDLPPGGGLYCMAAVIAEAYSQLFQAPGQRWVAQGTVGTGSGCGKSGREGSTVVRVAL</sequence>
<keyword evidence="4" id="KW-0479">Metal-binding</keyword>
<comment type="cofactor">
    <cofactor evidence="1">
        <name>Mn(2+)</name>
        <dbReference type="ChEBI" id="CHEBI:29035"/>
    </cofactor>
</comment>
<gene>
    <name evidence="11" type="ORF">mMyoMyo1_015619</name>
</gene>
<dbReference type="GO" id="GO:0004722">
    <property type="term" value="F:protein serine/threonine phosphatase activity"/>
    <property type="evidence" value="ECO:0007669"/>
    <property type="project" value="UniProtKB-EC"/>
</dbReference>
<dbReference type="GO" id="GO:0000287">
    <property type="term" value="F:magnesium ion binding"/>
    <property type="evidence" value="ECO:0007669"/>
    <property type="project" value="InterPro"/>
</dbReference>
<organism evidence="11 12">
    <name type="scientific">Myotis myotis</name>
    <name type="common">Greater mouse-eared bat</name>
    <name type="synonym">Vespertilio myotis</name>
    <dbReference type="NCBI Taxonomy" id="51298"/>
    <lineage>
        <taxon>Eukaryota</taxon>
        <taxon>Metazoa</taxon>
        <taxon>Chordata</taxon>
        <taxon>Craniata</taxon>
        <taxon>Vertebrata</taxon>
        <taxon>Euteleostomi</taxon>
        <taxon>Mammalia</taxon>
        <taxon>Eutheria</taxon>
        <taxon>Laurasiatheria</taxon>
        <taxon>Chiroptera</taxon>
        <taxon>Yangochiroptera</taxon>
        <taxon>Vespertilionidae</taxon>
        <taxon>Myotis</taxon>
    </lineage>
</organism>
<dbReference type="InterPro" id="IPR001932">
    <property type="entry name" value="PPM-type_phosphatase-like_dom"/>
</dbReference>
<dbReference type="InterPro" id="IPR036580">
    <property type="entry name" value="PP2C_C_sf"/>
</dbReference>
<evidence type="ECO:0000256" key="4">
    <source>
        <dbReference type="ARBA" id="ARBA00022723"/>
    </source>
</evidence>
<proteinExistence type="inferred from homology"/>
<dbReference type="SUPFAM" id="SSF81606">
    <property type="entry name" value="PP2C-like"/>
    <property type="match status" value="1"/>
</dbReference>
<accession>A0A7J7SD20</accession>
<dbReference type="VEuPathDB" id="HostDB:GeneID_118669046"/>
<keyword evidence="6" id="KW-0460">Magnesium</keyword>
<evidence type="ECO:0000256" key="9">
    <source>
        <dbReference type="ARBA" id="ARBA00048336"/>
    </source>
</evidence>
<dbReference type="Pfam" id="PF00481">
    <property type="entry name" value="PP2C"/>
    <property type="match status" value="1"/>
</dbReference>
<dbReference type="VEuPathDB" id="HostDB:GeneID_118674694"/>